<name>A0AAV5QW50_9ASCO</name>
<feature type="compositionally biased region" description="Polar residues" evidence="1">
    <location>
        <begin position="134"/>
        <end position="150"/>
    </location>
</feature>
<evidence type="ECO:0000256" key="1">
    <source>
        <dbReference type="SAM" id="MobiDB-lite"/>
    </source>
</evidence>
<organism evidence="2 3">
    <name type="scientific">Saccharomycopsis crataegensis</name>
    <dbReference type="NCBI Taxonomy" id="43959"/>
    <lineage>
        <taxon>Eukaryota</taxon>
        <taxon>Fungi</taxon>
        <taxon>Dikarya</taxon>
        <taxon>Ascomycota</taxon>
        <taxon>Saccharomycotina</taxon>
        <taxon>Saccharomycetes</taxon>
        <taxon>Saccharomycopsidaceae</taxon>
        <taxon>Saccharomycopsis</taxon>
    </lineage>
</organism>
<reference evidence="2 3" key="1">
    <citation type="journal article" date="2023" name="Elife">
        <title>Identification of key yeast species and microbe-microbe interactions impacting larval growth of Drosophila in the wild.</title>
        <authorList>
            <person name="Mure A."/>
            <person name="Sugiura Y."/>
            <person name="Maeda R."/>
            <person name="Honda K."/>
            <person name="Sakurai N."/>
            <person name="Takahashi Y."/>
            <person name="Watada M."/>
            <person name="Katoh T."/>
            <person name="Gotoh A."/>
            <person name="Gotoh Y."/>
            <person name="Taniguchi I."/>
            <person name="Nakamura K."/>
            <person name="Hayashi T."/>
            <person name="Katayama T."/>
            <person name="Uemura T."/>
            <person name="Hattori Y."/>
        </authorList>
    </citation>
    <scope>NUCLEOTIDE SEQUENCE [LARGE SCALE GENOMIC DNA]</scope>
    <source>
        <strain evidence="2 3">SC-9</strain>
    </source>
</reference>
<dbReference type="PANTHER" id="PTHR14742">
    <property type="entry name" value="RIBONUCLEASE P SUBUNIT P21"/>
    <property type="match status" value="1"/>
</dbReference>
<feature type="region of interest" description="Disordered" evidence="1">
    <location>
        <begin position="130"/>
        <end position="186"/>
    </location>
</feature>
<comment type="caution">
    <text evidence="2">The sequence shown here is derived from an EMBL/GenBank/DDBJ whole genome shotgun (WGS) entry which is preliminary data.</text>
</comment>
<evidence type="ECO:0000313" key="2">
    <source>
        <dbReference type="EMBL" id="GMM38746.1"/>
    </source>
</evidence>
<gene>
    <name evidence="2" type="ORF">DASC09_060850</name>
</gene>
<dbReference type="AlphaFoldDB" id="A0AAV5QW50"/>
<keyword evidence="3" id="KW-1185">Reference proteome</keyword>
<feature type="compositionally biased region" description="Basic residues" evidence="1">
    <location>
        <begin position="153"/>
        <end position="164"/>
    </location>
</feature>
<dbReference type="GO" id="GO:0008033">
    <property type="term" value="P:tRNA processing"/>
    <property type="evidence" value="ECO:0007669"/>
    <property type="project" value="TreeGrafter"/>
</dbReference>
<proteinExistence type="predicted"/>
<sequence>MSSNPSNYLYNLAHATLFNPALAQSYSFDFHANTTHPNLSINKTSQCPICKIPWVPGWNVSARIKYIKVLKKSKKFRERVLIYHCLACTQSVKFDGLIQKKPDTADGQYTGKIIPEKECVDDKKKKENIDDTKTNNTNLSKVTKNGANDSKTTAKKKKKKKIQLPKKAPVPKKDSLSLFDLMNDNN</sequence>
<protein>
    <submittedName>
        <fullName evidence="2">Uncharacterized protein</fullName>
    </submittedName>
</protein>
<dbReference type="GO" id="GO:0005655">
    <property type="term" value="C:nucleolar ribonuclease P complex"/>
    <property type="evidence" value="ECO:0007669"/>
    <property type="project" value="TreeGrafter"/>
</dbReference>
<dbReference type="GeneID" id="90076734"/>
<dbReference type="Proteomes" id="UP001360560">
    <property type="component" value="Unassembled WGS sequence"/>
</dbReference>
<dbReference type="InterPro" id="IPR007175">
    <property type="entry name" value="Rpr2/Snm1/Rpp21"/>
</dbReference>
<dbReference type="PANTHER" id="PTHR14742:SF3">
    <property type="entry name" value="RIBONUCLEASE MRP PROTEIN SUBUNIT SNM1"/>
    <property type="match status" value="1"/>
</dbReference>
<dbReference type="RefSeq" id="XP_064855741.1">
    <property type="nucleotide sequence ID" value="XM_064999669.1"/>
</dbReference>
<dbReference type="EMBL" id="BTFZ01000020">
    <property type="protein sequence ID" value="GMM38746.1"/>
    <property type="molecule type" value="Genomic_DNA"/>
</dbReference>
<dbReference type="Gene3D" id="6.20.50.20">
    <property type="match status" value="1"/>
</dbReference>
<dbReference type="Pfam" id="PF04032">
    <property type="entry name" value="Rpr2"/>
    <property type="match status" value="1"/>
</dbReference>
<accession>A0AAV5QW50</accession>
<evidence type="ECO:0000313" key="3">
    <source>
        <dbReference type="Proteomes" id="UP001360560"/>
    </source>
</evidence>